<proteinExistence type="predicted"/>
<name>A0A8J2P5R3_9HEXA</name>
<sequence>MTLPKKTEPTNRDLMNFLWEMRKDIKEIKTDVANITSRCERLEIKNQTLRKENDKLTLEIRRNNLMFSNIEDHKNETPQQLLTKITDVIVNGLGLQGMDIDTVTRTGEQKPEKTRRVRVRFVRQGHRDQVWNKRMTLKPKNNPIYINQDEPQRIIQANIEKRQLRKKESSKNQSSD</sequence>
<evidence type="ECO:0000313" key="2">
    <source>
        <dbReference type="EMBL" id="CAG7725420.1"/>
    </source>
</evidence>
<reference evidence="2" key="1">
    <citation type="submission" date="2021-06" db="EMBL/GenBank/DDBJ databases">
        <authorList>
            <person name="Hodson N. C."/>
            <person name="Mongue J. A."/>
            <person name="Jaron S. K."/>
        </authorList>
    </citation>
    <scope>NUCLEOTIDE SEQUENCE</scope>
</reference>
<dbReference type="EMBL" id="CAJVCH010121656">
    <property type="protein sequence ID" value="CAG7725420.1"/>
    <property type="molecule type" value="Genomic_DNA"/>
</dbReference>
<organism evidence="2 3">
    <name type="scientific">Allacma fusca</name>
    <dbReference type="NCBI Taxonomy" id="39272"/>
    <lineage>
        <taxon>Eukaryota</taxon>
        <taxon>Metazoa</taxon>
        <taxon>Ecdysozoa</taxon>
        <taxon>Arthropoda</taxon>
        <taxon>Hexapoda</taxon>
        <taxon>Collembola</taxon>
        <taxon>Symphypleona</taxon>
        <taxon>Sminthuridae</taxon>
        <taxon>Allacma</taxon>
    </lineage>
</organism>
<feature type="coiled-coil region" evidence="1">
    <location>
        <begin position="25"/>
        <end position="59"/>
    </location>
</feature>
<comment type="caution">
    <text evidence="2">The sequence shown here is derived from an EMBL/GenBank/DDBJ whole genome shotgun (WGS) entry which is preliminary data.</text>
</comment>
<keyword evidence="1" id="KW-0175">Coiled coil</keyword>
<protein>
    <submittedName>
        <fullName evidence="2">Uncharacterized protein</fullName>
    </submittedName>
</protein>
<evidence type="ECO:0000256" key="1">
    <source>
        <dbReference type="SAM" id="Coils"/>
    </source>
</evidence>
<dbReference type="AlphaFoldDB" id="A0A8J2P5R3"/>
<dbReference type="Proteomes" id="UP000708208">
    <property type="component" value="Unassembled WGS sequence"/>
</dbReference>
<evidence type="ECO:0000313" key="3">
    <source>
        <dbReference type="Proteomes" id="UP000708208"/>
    </source>
</evidence>
<keyword evidence="3" id="KW-1185">Reference proteome</keyword>
<gene>
    <name evidence="2" type="ORF">AFUS01_LOCUS14377</name>
</gene>
<accession>A0A8J2P5R3</accession>